<name>F2J2Y7_POLGS</name>
<dbReference type="eggNOG" id="COG3709">
    <property type="taxonomic scope" value="Bacteria"/>
</dbReference>
<dbReference type="HOGENOM" id="CLU_074099_0_0_5"/>
<reference evidence="1 2" key="1">
    <citation type="journal article" date="2011" name="J. Bacteriol.">
        <title>Complete genome sequence of Polymorphum gilvum SL003B-26A1T, a crude oil-degrading bacterium from oil-polluted saline soil.</title>
        <authorList>
            <person name="Li S.G."/>
            <person name="Tang Y.Q."/>
            <person name="Nie Y."/>
            <person name="Cai M."/>
            <person name="Wu X.L."/>
        </authorList>
    </citation>
    <scope>NUCLEOTIDE SEQUENCE [LARGE SCALE GENOMIC DNA]</scope>
    <source>
        <strain evidence="2">LMG 25793 / CGMCC 1.9160 / SL003B-26A1</strain>
    </source>
</reference>
<dbReference type="PIRSF" id="PIRSF033328">
    <property type="entry name" value="Phest_Mll4975"/>
    <property type="match status" value="1"/>
</dbReference>
<dbReference type="PATRIC" id="fig|991905.3.peg.431"/>
<organism evidence="1 2">
    <name type="scientific">Polymorphum gilvum (strain LMG 25793 / CGMCC 1.9160 / SL003B-26A1)</name>
    <dbReference type="NCBI Taxonomy" id="991905"/>
    <lineage>
        <taxon>Bacteria</taxon>
        <taxon>Pseudomonadati</taxon>
        <taxon>Pseudomonadota</taxon>
        <taxon>Alphaproteobacteria</taxon>
        <taxon>Rhodobacterales</taxon>
        <taxon>Paracoccaceae</taxon>
        <taxon>Polymorphum</taxon>
    </lineage>
</organism>
<evidence type="ECO:0000313" key="2">
    <source>
        <dbReference type="Proteomes" id="UP000008130"/>
    </source>
</evidence>
<keyword evidence="2" id="KW-1185">Reference proteome</keyword>
<dbReference type="STRING" id="991905.SL003B_0422"/>
<dbReference type="Gene3D" id="3.90.1140.10">
    <property type="entry name" value="Cyclic phosphodiesterase"/>
    <property type="match status" value="1"/>
</dbReference>
<dbReference type="OrthoDB" id="4954742at2"/>
<dbReference type="InterPro" id="IPR009389">
    <property type="entry name" value="DUF1045"/>
</dbReference>
<dbReference type="EMBL" id="CP002568">
    <property type="protein sequence ID" value="ADZ68857.1"/>
    <property type="molecule type" value="Genomic_DNA"/>
</dbReference>
<sequence>MRYALYYTAPHDDGLTRSGAAWLGRDAVSGVALPLPPIHGLTADRVAELTAEPRRYGFHATLKPPFALAEGSTEAQLRQAFASFAARTAPFEIPGLAVSRLGSFLALTPVASAPALDALAAGCVRAFEPFRAPLSDADIARRRASGLSPRQDDYLRAWGYPYVFEDFRFHMTLSGRLEDPGEAAVLHVAADRHFAALTGRPRTIDSLGLFVEPERGAPFRVLEILSLTGSADAPVDSNA</sequence>
<dbReference type="RefSeq" id="WP_013651181.1">
    <property type="nucleotide sequence ID" value="NC_015259.1"/>
</dbReference>
<dbReference type="KEGG" id="pgv:SL003B_0422"/>
<dbReference type="NCBIfam" id="TIGR03223">
    <property type="entry name" value="Phn_opern_protn"/>
    <property type="match status" value="1"/>
</dbReference>
<gene>
    <name evidence="1" type="ordered locus">SL003B_0422</name>
</gene>
<protein>
    <submittedName>
        <fullName evidence="1">Phosphonate metabolism protein</fullName>
    </submittedName>
</protein>
<evidence type="ECO:0000313" key="1">
    <source>
        <dbReference type="EMBL" id="ADZ68857.1"/>
    </source>
</evidence>
<dbReference type="Pfam" id="PF06299">
    <property type="entry name" value="DUF1045"/>
    <property type="match status" value="1"/>
</dbReference>
<accession>F2J2Y7</accession>
<dbReference type="AlphaFoldDB" id="F2J2Y7"/>
<proteinExistence type="predicted"/>
<dbReference type="Proteomes" id="UP000008130">
    <property type="component" value="Chromosome"/>
</dbReference>